<dbReference type="PANTHER" id="PTHR43744:SF8">
    <property type="entry name" value="SN-GLYCEROL-3-PHOSPHATE TRANSPORT SYSTEM PERMEASE PROTEIN UGPE"/>
    <property type="match status" value="1"/>
</dbReference>
<organism evidence="9 10">
    <name type="scientific">Deinococcus aerius</name>
    <dbReference type="NCBI Taxonomy" id="200253"/>
    <lineage>
        <taxon>Bacteria</taxon>
        <taxon>Thermotogati</taxon>
        <taxon>Deinococcota</taxon>
        <taxon>Deinococci</taxon>
        <taxon>Deinococcales</taxon>
        <taxon>Deinococcaceae</taxon>
        <taxon>Deinococcus</taxon>
    </lineage>
</organism>
<evidence type="ECO:0000256" key="7">
    <source>
        <dbReference type="RuleBase" id="RU363032"/>
    </source>
</evidence>
<accession>A0A2I9DMI5</accession>
<feature type="domain" description="ABC transmembrane type-1" evidence="8">
    <location>
        <begin position="77"/>
        <end position="272"/>
    </location>
</feature>
<feature type="transmembrane region" description="Helical" evidence="7">
    <location>
        <begin position="145"/>
        <end position="168"/>
    </location>
</feature>
<protein>
    <submittedName>
        <fullName evidence="9">ABC sugar transporter, permease component, yurM</fullName>
    </submittedName>
</protein>
<evidence type="ECO:0000259" key="8">
    <source>
        <dbReference type="PROSITE" id="PS50928"/>
    </source>
</evidence>
<keyword evidence="4 7" id="KW-0812">Transmembrane</keyword>
<keyword evidence="6 7" id="KW-0472">Membrane</keyword>
<evidence type="ECO:0000256" key="3">
    <source>
        <dbReference type="ARBA" id="ARBA00022475"/>
    </source>
</evidence>
<dbReference type="Proteomes" id="UP000236569">
    <property type="component" value="Unassembled WGS sequence"/>
</dbReference>
<feature type="transmembrane region" description="Helical" evidence="7">
    <location>
        <begin position="112"/>
        <end position="133"/>
    </location>
</feature>
<evidence type="ECO:0000313" key="9">
    <source>
        <dbReference type="EMBL" id="GBF07768.1"/>
    </source>
</evidence>
<dbReference type="SUPFAM" id="SSF161098">
    <property type="entry name" value="MetI-like"/>
    <property type="match status" value="1"/>
</dbReference>
<feature type="transmembrane region" description="Helical" evidence="7">
    <location>
        <begin position="189"/>
        <end position="211"/>
    </location>
</feature>
<proteinExistence type="inferred from homology"/>
<feature type="transmembrane region" description="Helical" evidence="7">
    <location>
        <begin position="81"/>
        <end position="105"/>
    </location>
</feature>
<dbReference type="GO" id="GO:0055085">
    <property type="term" value="P:transmembrane transport"/>
    <property type="evidence" value="ECO:0007669"/>
    <property type="project" value="InterPro"/>
</dbReference>
<evidence type="ECO:0000256" key="4">
    <source>
        <dbReference type="ARBA" id="ARBA00022692"/>
    </source>
</evidence>
<evidence type="ECO:0000256" key="2">
    <source>
        <dbReference type="ARBA" id="ARBA00022448"/>
    </source>
</evidence>
<comment type="subcellular location">
    <subcellularLocation>
        <location evidence="1 7">Cell membrane</location>
        <topology evidence="1 7">Multi-pass membrane protein</topology>
    </subcellularLocation>
</comment>
<keyword evidence="9" id="KW-0762">Sugar transport</keyword>
<keyword evidence="5 7" id="KW-1133">Transmembrane helix</keyword>
<evidence type="ECO:0000313" key="10">
    <source>
        <dbReference type="Proteomes" id="UP000236569"/>
    </source>
</evidence>
<feature type="transmembrane region" description="Helical" evidence="7">
    <location>
        <begin position="20"/>
        <end position="38"/>
    </location>
</feature>
<keyword evidence="10" id="KW-1185">Reference proteome</keyword>
<keyword evidence="2 7" id="KW-0813">Transport</keyword>
<dbReference type="Gene3D" id="1.10.3720.10">
    <property type="entry name" value="MetI-like"/>
    <property type="match status" value="1"/>
</dbReference>
<keyword evidence="3" id="KW-1003">Cell membrane</keyword>
<evidence type="ECO:0000256" key="1">
    <source>
        <dbReference type="ARBA" id="ARBA00004651"/>
    </source>
</evidence>
<gene>
    <name evidence="9" type="ORF">DAERI_170027</name>
</gene>
<name>A0A2I9DMI5_9DEIO</name>
<dbReference type="GO" id="GO:0005886">
    <property type="term" value="C:plasma membrane"/>
    <property type="evidence" value="ECO:0007669"/>
    <property type="project" value="UniProtKB-SubCell"/>
</dbReference>
<dbReference type="PROSITE" id="PS50928">
    <property type="entry name" value="ABC_TM1"/>
    <property type="match status" value="1"/>
</dbReference>
<comment type="similarity">
    <text evidence="7">Belongs to the binding-protein-dependent transport system permease family.</text>
</comment>
<evidence type="ECO:0000256" key="6">
    <source>
        <dbReference type="ARBA" id="ARBA00023136"/>
    </source>
</evidence>
<sequence>MRGTVRGGVGRTGFTAGEVVRQAILIALGLLALFPLYFTTVNSFKDRVQYAENLLNVPTRLHPENYALAWAQVQGPLVNSVVVTVTSVLATLILASLSAYAFALMDFPGRHLLFALTFALLLVPDFLTLIPLYVQIRNLTLPSNYLAIILPTVAVGQPFAILVLRAAFEAIPRDMLEAARLDGAGHLQLLRRIVLPISLPVLISVAIIRLVPVWNEYLLPSLVLDEAHRTLPVALVNFQGGGAATAVTPNYGALMASYVLAAVPLLVLFAFLMRYYIQGVTSGGVKG</sequence>
<dbReference type="InterPro" id="IPR035906">
    <property type="entry name" value="MetI-like_sf"/>
</dbReference>
<dbReference type="InterPro" id="IPR000515">
    <property type="entry name" value="MetI-like"/>
</dbReference>
<feature type="transmembrane region" description="Helical" evidence="7">
    <location>
        <begin position="255"/>
        <end position="277"/>
    </location>
</feature>
<reference evidence="10" key="1">
    <citation type="submission" date="2018-01" db="EMBL/GenBank/DDBJ databases">
        <title>Draft Genome Sequence of the Radioresistant Bacterium Deinococcus aerius TR0125, Isolated from the Higher Atmosphere above Japan.</title>
        <authorList>
            <person name="Satoh K."/>
            <person name="Arai H."/>
            <person name="Sanzen T."/>
            <person name="Kawaguchi Y."/>
            <person name="Hayashi H."/>
            <person name="Yokobori S."/>
            <person name="Yamagishi A."/>
            <person name="Oono Y."/>
            <person name="Narumi I."/>
        </authorList>
    </citation>
    <scope>NUCLEOTIDE SEQUENCE [LARGE SCALE GENOMIC DNA]</scope>
    <source>
        <strain evidence="10">TR0125</strain>
    </source>
</reference>
<dbReference type="Pfam" id="PF00528">
    <property type="entry name" value="BPD_transp_1"/>
    <property type="match status" value="1"/>
</dbReference>
<dbReference type="EMBL" id="BFAG01000017">
    <property type="protein sequence ID" value="GBF07768.1"/>
    <property type="molecule type" value="Genomic_DNA"/>
</dbReference>
<dbReference type="AlphaFoldDB" id="A0A2I9DMI5"/>
<dbReference type="PANTHER" id="PTHR43744">
    <property type="entry name" value="ABC TRANSPORTER PERMEASE PROTEIN MG189-RELATED-RELATED"/>
    <property type="match status" value="1"/>
</dbReference>
<evidence type="ECO:0000256" key="5">
    <source>
        <dbReference type="ARBA" id="ARBA00022989"/>
    </source>
</evidence>
<dbReference type="CDD" id="cd06261">
    <property type="entry name" value="TM_PBP2"/>
    <property type="match status" value="1"/>
</dbReference>
<comment type="caution">
    <text evidence="9">The sequence shown here is derived from an EMBL/GenBank/DDBJ whole genome shotgun (WGS) entry which is preliminary data.</text>
</comment>